<dbReference type="InterPro" id="IPR001516">
    <property type="entry name" value="Proton_antipo_N"/>
</dbReference>
<dbReference type="PRINTS" id="PR01434">
    <property type="entry name" value="NADHDHGNASE5"/>
</dbReference>
<dbReference type="Proteomes" id="UP000469950">
    <property type="component" value="Unassembled WGS sequence"/>
</dbReference>
<dbReference type="NCBIfam" id="NF006029">
    <property type="entry name" value="PRK08168.1"/>
    <property type="match status" value="1"/>
</dbReference>
<comment type="similarity">
    <text evidence="7">Belongs to the inorganic carbon transporter (TC 9.A.2) DabB family.</text>
</comment>
<dbReference type="GO" id="GO:0005886">
    <property type="term" value="C:plasma membrane"/>
    <property type="evidence" value="ECO:0007669"/>
    <property type="project" value="UniProtKB-SubCell"/>
</dbReference>
<feature type="transmembrane region" description="Helical" evidence="7">
    <location>
        <begin position="448"/>
        <end position="466"/>
    </location>
</feature>
<dbReference type="EMBL" id="WBMP01000003">
    <property type="protein sequence ID" value="KAE8546678.1"/>
    <property type="molecule type" value="Genomic_DNA"/>
</dbReference>
<dbReference type="PANTHER" id="PTHR42829:SF1">
    <property type="entry name" value="INORGANIC CARBON TRANSPORTER SUBUNIT DABB-RELATED"/>
    <property type="match status" value="1"/>
</dbReference>
<dbReference type="GO" id="GO:0008137">
    <property type="term" value="F:NADH dehydrogenase (ubiquinone) activity"/>
    <property type="evidence" value="ECO:0007669"/>
    <property type="project" value="InterPro"/>
</dbReference>
<reference evidence="11 12" key="1">
    <citation type="submission" date="2019-10" db="EMBL/GenBank/DDBJ databases">
        <title>Draft genome sequence of Marinobacter hydrocarbonoclasticus NCT7M from the microbiome of the marine copepod.</title>
        <authorList>
            <person name="Nuttall R."/>
            <person name="Sharma G."/>
            <person name="Moisander P."/>
        </authorList>
    </citation>
    <scope>NUCLEOTIDE SEQUENCE [LARGE SCALE GENOMIC DNA]</scope>
    <source>
        <strain evidence="11 12">NCT7M</strain>
    </source>
</reference>
<feature type="domain" description="NADH-Ubiquinone oxidoreductase (complex I) chain 5 N-terminal" evidence="10">
    <location>
        <begin position="102"/>
        <end position="145"/>
    </location>
</feature>
<evidence type="ECO:0000259" key="10">
    <source>
        <dbReference type="Pfam" id="PF00662"/>
    </source>
</evidence>
<feature type="transmembrane region" description="Helical" evidence="7">
    <location>
        <begin position="417"/>
        <end position="436"/>
    </location>
</feature>
<keyword evidence="5 7" id="KW-1133">Transmembrane helix</keyword>
<feature type="transmembrane region" description="Helical" evidence="7">
    <location>
        <begin position="167"/>
        <end position="188"/>
    </location>
</feature>
<comment type="subcellular location">
    <subcellularLocation>
        <location evidence="7">Cell membrane</location>
        <topology evidence="7">Multi-pass membrane protein</topology>
    </subcellularLocation>
    <subcellularLocation>
        <location evidence="1">Endomembrane system</location>
        <topology evidence="1">Multi-pass membrane protein</topology>
    </subcellularLocation>
    <subcellularLocation>
        <location evidence="8">Membrane</location>
        <topology evidence="8">Multi-pass membrane protein</topology>
    </subcellularLocation>
</comment>
<evidence type="ECO:0000259" key="9">
    <source>
        <dbReference type="Pfam" id="PF00361"/>
    </source>
</evidence>
<dbReference type="InterPro" id="IPR001750">
    <property type="entry name" value="ND/Mrp_TM"/>
</dbReference>
<dbReference type="InterPro" id="IPR046396">
    <property type="entry name" value="Transporter_DabB"/>
</dbReference>
<evidence type="ECO:0000256" key="8">
    <source>
        <dbReference type="RuleBase" id="RU000320"/>
    </source>
</evidence>
<feature type="transmembrane region" description="Helical" evidence="7">
    <location>
        <begin position="141"/>
        <end position="161"/>
    </location>
</feature>
<dbReference type="GO" id="GO:0003954">
    <property type="term" value="F:NADH dehydrogenase activity"/>
    <property type="evidence" value="ECO:0007669"/>
    <property type="project" value="TreeGrafter"/>
</dbReference>
<keyword evidence="6 7" id="KW-0472">Membrane</keyword>
<name>A0A833JSX0_MARNT</name>
<evidence type="ECO:0000256" key="7">
    <source>
        <dbReference type="HAMAP-Rule" id="MF_00862"/>
    </source>
</evidence>
<evidence type="ECO:0000313" key="11">
    <source>
        <dbReference type="EMBL" id="KAE8546678.1"/>
    </source>
</evidence>
<sequence length="561" mass="61067">MIFINHFMYECINVKVGVNLKEPNMTTLTTTASLVLLMAWLALPVALLALAGFANWTKNPLKLAHCWRLAESGFRLLLLATATIGAVLLFDRLVFDTGLPELGIRLGLFPDGLAVWMALMVCFIAWVILRYTRDYLRGDPAYNSFLPWFLTTVVSVLVLVFTDHLLVLAGAWVGVSLSLHQLLTLYAERPQARLAAAQKFIASRLGDAAILAAVLLIWNHYGSFRIPEIYALGEHLGRESQSLTIASVLLAVAAALKCAQLPFHGWLIRVMEAPTPVSALLHAGVVNLGGFLWLRLFPVFEGFTAGHMILLVVGGATAIVAVFTMMTQNSAKHGLVWSTNAQMGFMLFEIALGAYTLALLHLLAHSLYKAHSFLAVGRTVKVSRIAFSEQISKSQAGLALLASGLAAALLWQAPQLVAHKPVLAALLVFAVGAAVLGTPGASQKGARVVVLLLAVTLVPLYGVLNWLLSTALPQTAHTALPVGAEWFAWVILAVLFMLSLVLFARPQGVVAQKLHWHFSQGLYLDKPFEKLTRRWAQTWLNAHGKPADIRLRHGALTGERS</sequence>
<comment type="function">
    <text evidence="7">Part of an energy-coupled inorganic carbon pump.</text>
</comment>
<dbReference type="GO" id="GO:0015990">
    <property type="term" value="P:electron transport coupled proton transport"/>
    <property type="evidence" value="ECO:0007669"/>
    <property type="project" value="TreeGrafter"/>
</dbReference>
<protein>
    <recommendedName>
        <fullName evidence="7">Probable inorganic carbon transporter subunit DabB</fullName>
    </recommendedName>
</protein>
<keyword evidence="2 7" id="KW-0813">Transport</keyword>
<dbReference type="Pfam" id="PF00662">
    <property type="entry name" value="Proton_antipo_N"/>
    <property type="match status" value="1"/>
</dbReference>
<feature type="transmembrane region" description="Helical" evidence="7">
    <location>
        <begin position="200"/>
        <end position="221"/>
    </location>
</feature>
<keyword evidence="3 7" id="KW-1003">Cell membrane</keyword>
<evidence type="ECO:0000256" key="2">
    <source>
        <dbReference type="ARBA" id="ARBA00022448"/>
    </source>
</evidence>
<gene>
    <name evidence="7" type="primary">dabB</name>
    <name evidence="11" type="ORF">F6453_0919</name>
</gene>
<comment type="subunit">
    <text evidence="7">Forms a complex with DabA.</text>
</comment>
<organism evidence="11 12">
    <name type="scientific">Marinobacter nauticus</name>
    <name type="common">Marinobacter hydrocarbonoclasticus</name>
    <name type="synonym">Marinobacter aquaeolei</name>
    <dbReference type="NCBI Taxonomy" id="2743"/>
    <lineage>
        <taxon>Bacteria</taxon>
        <taxon>Pseudomonadati</taxon>
        <taxon>Pseudomonadota</taxon>
        <taxon>Gammaproteobacteria</taxon>
        <taxon>Pseudomonadales</taxon>
        <taxon>Marinobacteraceae</taxon>
        <taxon>Marinobacter</taxon>
    </lineage>
</organism>
<feature type="transmembrane region" description="Helical" evidence="7">
    <location>
        <begin position="303"/>
        <end position="324"/>
    </location>
</feature>
<evidence type="ECO:0000256" key="5">
    <source>
        <dbReference type="ARBA" id="ARBA00022989"/>
    </source>
</evidence>
<evidence type="ECO:0000256" key="1">
    <source>
        <dbReference type="ARBA" id="ARBA00004127"/>
    </source>
</evidence>
<proteinExistence type="inferred from homology"/>
<evidence type="ECO:0000256" key="6">
    <source>
        <dbReference type="ARBA" id="ARBA00023136"/>
    </source>
</evidence>
<dbReference type="AlphaFoldDB" id="A0A833JSX0"/>
<feature type="transmembrane region" description="Helical" evidence="7">
    <location>
        <begin position="486"/>
        <end position="504"/>
    </location>
</feature>
<feature type="transmembrane region" description="Helical" evidence="7">
    <location>
        <begin position="107"/>
        <end position="129"/>
    </location>
</feature>
<feature type="transmembrane region" description="Helical" evidence="7">
    <location>
        <begin position="345"/>
        <end position="364"/>
    </location>
</feature>
<accession>A0A833JSX0</accession>
<dbReference type="Pfam" id="PF00361">
    <property type="entry name" value="Proton_antipo_M"/>
    <property type="match status" value="1"/>
</dbReference>
<feature type="transmembrane region" description="Helical" evidence="7">
    <location>
        <begin position="394"/>
        <end position="411"/>
    </location>
</feature>
<comment type="caution">
    <text evidence="11">The sequence shown here is derived from an EMBL/GenBank/DDBJ whole genome shotgun (WGS) entry which is preliminary data.</text>
</comment>
<evidence type="ECO:0000313" key="12">
    <source>
        <dbReference type="Proteomes" id="UP000469950"/>
    </source>
</evidence>
<dbReference type="PANTHER" id="PTHR42829">
    <property type="entry name" value="NADH-UBIQUINONE OXIDOREDUCTASE CHAIN 5"/>
    <property type="match status" value="1"/>
</dbReference>
<feature type="transmembrane region" description="Helical" evidence="7">
    <location>
        <begin position="279"/>
        <end position="297"/>
    </location>
</feature>
<evidence type="ECO:0000256" key="4">
    <source>
        <dbReference type="ARBA" id="ARBA00022692"/>
    </source>
</evidence>
<dbReference type="GO" id="GO:0042773">
    <property type="term" value="P:ATP synthesis coupled electron transport"/>
    <property type="evidence" value="ECO:0007669"/>
    <property type="project" value="InterPro"/>
</dbReference>
<feature type="transmembrane region" description="Helical" evidence="7">
    <location>
        <begin position="34"/>
        <end position="56"/>
    </location>
</feature>
<feature type="domain" description="NADH:quinone oxidoreductase/Mrp antiporter transmembrane" evidence="9">
    <location>
        <begin position="165"/>
        <end position="406"/>
    </location>
</feature>
<keyword evidence="4 7" id="KW-0812">Transmembrane</keyword>
<evidence type="ECO:0000256" key="3">
    <source>
        <dbReference type="ARBA" id="ARBA00022475"/>
    </source>
</evidence>
<dbReference type="GO" id="GO:0012505">
    <property type="term" value="C:endomembrane system"/>
    <property type="evidence" value="ECO:0007669"/>
    <property type="project" value="UniProtKB-SubCell"/>
</dbReference>
<feature type="transmembrane region" description="Helical" evidence="7">
    <location>
        <begin position="76"/>
        <end position="95"/>
    </location>
</feature>
<dbReference type="HAMAP" id="MF_00862">
    <property type="entry name" value="DabB"/>
    <property type="match status" value="1"/>
</dbReference>
<dbReference type="InterPro" id="IPR003945">
    <property type="entry name" value="NU5C-like"/>
</dbReference>